<protein>
    <submittedName>
        <fullName evidence="3">Non-specific protein-tyrosine kinase</fullName>
    </submittedName>
</protein>
<evidence type="ECO:0000313" key="4">
    <source>
        <dbReference type="Proteomes" id="UP000249419"/>
    </source>
</evidence>
<dbReference type="PANTHER" id="PTHR32309">
    <property type="entry name" value="TYROSINE-PROTEIN KINASE"/>
    <property type="match status" value="1"/>
</dbReference>
<keyword evidence="3" id="KW-0829">Tyrosine-protein kinase</keyword>
<keyword evidence="3" id="KW-0418">Kinase</keyword>
<proteinExistence type="predicted"/>
<dbReference type="PANTHER" id="PTHR32309:SF13">
    <property type="entry name" value="FERRIC ENTEROBACTIN TRANSPORT PROTEIN FEPE"/>
    <property type="match status" value="1"/>
</dbReference>
<dbReference type="Pfam" id="PF06564">
    <property type="entry name" value="CBP_BcsQ"/>
    <property type="match status" value="1"/>
</dbReference>
<dbReference type="InterPro" id="IPR005702">
    <property type="entry name" value="Wzc-like_C"/>
</dbReference>
<dbReference type="SUPFAM" id="SSF52540">
    <property type="entry name" value="P-loop containing nucleoside triphosphate hydrolases"/>
    <property type="match status" value="1"/>
</dbReference>
<evidence type="ECO:0000256" key="1">
    <source>
        <dbReference type="ARBA" id="ARBA00022741"/>
    </source>
</evidence>
<dbReference type="AlphaFoldDB" id="A0A328NJL3"/>
<comment type="caution">
    <text evidence="3">The sequence shown here is derived from an EMBL/GenBank/DDBJ whole genome shotgun (WGS) entry which is preliminary data.</text>
</comment>
<organism evidence="3 4">
    <name type="scientific">Micromonospora saelicesensis</name>
    <dbReference type="NCBI Taxonomy" id="285676"/>
    <lineage>
        <taxon>Bacteria</taxon>
        <taxon>Bacillati</taxon>
        <taxon>Actinomycetota</taxon>
        <taxon>Actinomycetes</taxon>
        <taxon>Micromonosporales</taxon>
        <taxon>Micromonosporaceae</taxon>
        <taxon>Micromonospora</taxon>
    </lineage>
</organism>
<accession>A0A328NJL3</accession>
<dbReference type="GO" id="GO:0005886">
    <property type="term" value="C:plasma membrane"/>
    <property type="evidence" value="ECO:0007669"/>
    <property type="project" value="TreeGrafter"/>
</dbReference>
<keyword evidence="1" id="KW-0547">Nucleotide-binding</keyword>
<sequence>MLQTPTYKASAQLFFSPNFPTTDIGQLDAGGNYILQRVRSYTEIANSPGVAATVIDRLDLPYTPEQLMLRISVTGKASTAVLNVEVSDPSPERARDIANAIAEEFPAFIGQLEKPAGINTTPVKVSIVRPATAPSSPDSPQPLNNVGLGLAGGLLVGAITAITGYARERAVRDEHHAVEVAGLSLLGVVKVNTETPVLIADNEQSVRTETFRQMRANVRLQAVGERLTSITVTGCSAGDGRAATAANLAIAFARAGETVVLVDGNLRNPEVHELLGISNEAGLANILRGEASVNDAVVRWRQDLPLYVLPTGRVAPGPSERLFRPDGLAKVTEALRRGQAFVIVNGPPLLSDAEATFLITATDATVVVARVGVTHTEQLAATVGVLREMRANLLGLIAVRSTKK</sequence>
<dbReference type="Proteomes" id="UP000249419">
    <property type="component" value="Unassembled WGS sequence"/>
</dbReference>
<keyword evidence="2" id="KW-0067">ATP-binding</keyword>
<dbReference type="GO" id="GO:0004713">
    <property type="term" value="F:protein tyrosine kinase activity"/>
    <property type="evidence" value="ECO:0007669"/>
    <property type="project" value="UniProtKB-KW"/>
</dbReference>
<dbReference type="CDD" id="cd05387">
    <property type="entry name" value="BY-kinase"/>
    <property type="match status" value="1"/>
</dbReference>
<evidence type="ECO:0000256" key="2">
    <source>
        <dbReference type="ARBA" id="ARBA00022840"/>
    </source>
</evidence>
<dbReference type="InterPro" id="IPR050445">
    <property type="entry name" value="Bact_polysacc_biosynth/exp"/>
</dbReference>
<name>A0A328NJL3_9ACTN</name>
<reference evidence="3 4" key="1">
    <citation type="submission" date="2018-03" db="EMBL/GenBank/DDBJ databases">
        <title>Defining the species Micromonospora saelicesensis and Micromonospora noduli under the framework of genomics.</title>
        <authorList>
            <person name="Riesco R."/>
            <person name="Trujillo M.E."/>
        </authorList>
    </citation>
    <scope>NUCLEOTIDE SEQUENCE [LARGE SCALE GENOMIC DNA]</scope>
    <source>
        <strain evidence="3 4">PSN13</strain>
    </source>
</reference>
<dbReference type="EMBL" id="PYAG01000041">
    <property type="protein sequence ID" value="RAO26413.1"/>
    <property type="molecule type" value="Genomic_DNA"/>
</dbReference>
<evidence type="ECO:0000313" key="3">
    <source>
        <dbReference type="EMBL" id="RAO26413.1"/>
    </source>
</evidence>
<dbReference type="Gene3D" id="3.40.50.300">
    <property type="entry name" value="P-loop containing nucleotide triphosphate hydrolases"/>
    <property type="match status" value="1"/>
</dbReference>
<dbReference type="InterPro" id="IPR017746">
    <property type="entry name" value="Cellulose_synthase_operon_BcsQ"/>
</dbReference>
<dbReference type="InterPro" id="IPR027417">
    <property type="entry name" value="P-loop_NTPase"/>
</dbReference>
<keyword evidence="3" id="KW-0808">Transferase</keyword>
<gene>
    <name evidence="3" type="ORF">PSN13_06441</name>
</gene>